<dbReference type="GeneTree" id="ENSGT00990000213805"/>
<reference evidence="1" key="2">
    <citation type="submission" date="2025-09" db="UniProtKB">
        <authorList>
            <consortium name="Ensembl"/>
        </authorList>
    </citation>
    <scope>IDENTIFICATION</scope>
</reference>
<evidence type="ECO:0000313" key="1">
    <source>
        <dbReference type="Ensembl" id="ENSMSIP00000015348.1"/>
    </source>
</evidence>
<dbReference type="Proteomes" id="UP000694415">
    <property type="component" value="Unplaced"/>
</dbReference>
<name>A0A8C6H5C4_MUSSI</name>
<evidence type="ECO:0000313" key="2">
    <source>
        <dbReference type="Proteomes" id="UP000694415"/>
    </source>
</evidence>
<dbReference type="Ensembl" id="ENSMSIT00000019484.1">
    <property type="protein sequence ID" value="ENSMSIP00000015348.1"/>
    <property type="gene ID" value="ENSMSIG00000013174.1"/>
</dbReference>
<keyword evidence="2" id="KW-1185">Reference proteome</keyword>
<reference evidence="1" key="1">
    <citation type="submission" date="2025-08" db="UniProtKB">
        <authorList>
            <consortium name="Ensembl"/>
        </authorList>
    </citation>
    <scope>IDENTIFICATION</scope>
</reference>
<accession>A0A8C6H5C4</accession>
<organism evidence="1 2">
    <name type="scientific">Mus spicilegus</name>
    <name type="common">Mound-building mouse</name>
    <dbReference type="NCBI Taxonomy" id="10103"/>
    <lineage>
        <taxon>Eukaryota</taxon>
        <taxon>Metazoa</taxon>
        <taxon>Chordata</taxon>
        <taxon>Craniata</taxon>
        <taxon>Vertebrata</taxon>
        <taxon>Euteleostomi</taxon>
        <taxon>Mammalia</taxon>
        <taxon>Eutheria</taxon>
        <taxon>Euarchontoglires</taxon>
        <taxon>Glires</taxon>
        <taxon>Rodentia</taxon>
        <taxon>Myomorpha</taxon>
        <taxon>Muroidea</taxon>
        <taxon>Muridae</taxon>
        <taxon>Murinae</taxon>
        <taxon>Mus</taxon>
        <taxon>Mus</taxon>
    </lineage>
</organism>
<dbReference type="AlphaFoldDB" id="A0A8C6H5C4"/>
<protein>
    <submittedName>
        <fullName evidence="1">Uncharacterized protein</fullName>
    </submittedName>
</protein>
<sequence length="75" mass="8427">MNSGVYGGNEVGALLYNIESYIVRPGYADEDCPKTGIVSRPFWIIHTRCMSNLKPACILFSCRKHHGTPGQRERN</sequence>
<proteinExistence type="predicted"/>